<evidence type="ECO:0000256" key="4">
    <source>
        <dbReference type="ARBA" id="ARBA00022989"/>
    </source>
</evidence>
<comment type="similarity">
    <text evidence="1 6">Belongs to the mitochondrial carrier (TC 2.A.29) family.</text>
</comment>
<proteinExistence type="inferred from homology"/>
<dbReference type="InterPro" id="IPR050391">
    <property type="entry name" value="Mito_Metabolite_Transporter"/>
</dbReference>
<dbReference type="PANTHER" id="PTHR45618">
    <property type="entry name" value="MITOCHONDRIAL DICARBOXYLATE CARRIER-RELATED"/>
    <property type="match status" value="1"/>
</dbReference>
<reference evidence="8" key="1">
    <citation type="journal article" date="2021" name="Sci. Rep.">
        <title>Diploid genomic architecture of Nitzschia inconspicua, an elite biomass production diatom.</title>
        <authorList>
            <person name="Oliver A."/>
            <person name="Podell S."/>
            <person name="Pinowska A."/>
            <person name="Traller J.C."/>
            <person name="Smith S.R."/>
            <person name="McClure R."/>
            <person name="Beliaev A."/>
            <person name="Bohutskyi P."/>
            <person name="Hill E.A."/>
            <person name="Rabines A."/>
            <person name="Zheng H."/>
            <person name="Allen L.Z."/>
            <person name="Kuo A."/>
            <person name="Grigoriev I.V."/>
            <person name="Allen A.E."/>
            <person name="Hazlebeck D."/>
            <person name="Allen E.E."/>
        </authorList>
    </citation>
    <scope>NUCLEOTIDE SEQUENCE</scope>
    <source>
        <strain evidence="8">Hildebrandi</strain>
    </source>
</reference>
<evidence type="ECO:0000256" key="6">
    <source>
        <dbReference type="RuleBase" id="RU000488"/>
    </source>
</evidence>
<keyword evidence="2 6" id="KW-0813">Transport</keyword>
<comment type="caution">
    <text evidence="8">The sequence shown here is derived from an EMBL/GenBank/DDBJ whole genome shotgun (WGS) entry which is preliminary data.</text>
</comment>
<evidence type="ECO:0000256" key="7">
    <source>
        <dbReference type="SAM" id="MobiDB-lite"/>
    </source>
</evidence>
<name>A0A9K3LXX4_9STRA</name>
<feature type="region of interest" description="Disordered" evidence="7">
    <location>
        <begin position="1"/>
        <end position="68"/>
    </location>
</feature>
<evidence type="ECO:0000256" key="1">
    <source>
        <dbReference type="ARBA" id="ARBA00006375"/>
    </source>
</evidence>
<dbReference type="Pfam" id="PF00153">
    <property type="entry name" value="Mito_carr"/>
    <property type="match status" value="3"/>
</dbReference>
<dbReference type="Proteomes" id="UP000693970">
    <property type="component" value="Unassembled WGS sequence"/>
</dbReference>
<dbReference type="InterPro" id="IPR018108">
    <property type="entry name" value="MCP_transmembrane"/>
</dbReference>
<feature type="compositionally biased region" description="Low complexity" evidence="7">
    <location>
        <begin position="21"/>
        <end position="57"/>
    </location>
</feature>
<dbReference type="GO" id="GO:0016020">
    <property type="term" value="C:membrane"/>
    <property type="evidence" value="ECO:0007669"/>
    <property type="project" value="UniProtKB-UniRule"/>
</dbReference>
<keyword evidence="3" id="KW-0677">Repeat</keyword>
<feature type="repeat" description="Solcar" evidence="5">
    <location>
        <begin position="76"/>
        <end position="155"/>
    </location>
</feature>
<dbReference type="AlphaFoldDB" id="A0A9K3LXX4"/>
<evidence type="ECO:0000256" key="5">
    <source>
        <dbReference type="PROSITE-ProRule" id="PRU00282"/>
    </source>
</evidence>
<evidence type="ECO:0000313" key="9">
    <source>
        <dbReference type="Proteomes" id="UP000693970"/>
    </source>
</evidence>
<accession>A0A9K3LXX4</accession>
<dbReference type="OrthoDB" id="756301at2759"/>
<organism evidence="8 9">
    <name type="scientific">Nitzschia inconspicua</name>
    <dbReference type="NCBI Taxonomy" id="303405"/>
    <lineage>
        <taxon>Eukaryota</taxon>
        <taxon>Sar</taxon>
        <taxon>Stramenopiles</taxon>
        <taxon>Ochrophyta</taxon>
        <taxon>Bacillariophyta</taxon>
        <taxon>Bacillariophyceae</taxon>
        <taxon>Bacillariophycidae</taxon>
        <taxon>Bacillariales</taxon>
        <taxon>Bacillariaceae</taxon>
        <taxon>Nitzschia</taxon>
    </lineage>
</organism>
<gene>
    <name evidence="8" type="ORF">IV203_019105</name>
</gene>
<feature type="repeat" description="Solcar" evidence="5">
    <location>
        <begin position="276"/>
        <end position="371"/>
    </location>
</feature>
<reference evidence="8" key="2">
    <citation type="submission" date="2021-04" db="EMBL/GenBank/DDBJ databases">
        <authorList>
            <person name="Podell S."/>
        </authorList>
    </citation>
    <scope>NUCLEOTIDE SEQUENCE</scope>
    <source>
        <strain evidence="8">Hildebrandi</strain>
    </source>
</reference>
<sequence>MPNPNPSPMNKELLLVATMHSNSGSDSSHASSSSSSSTSSSLFMNTTTKSSHSNSNNGLVRNSQSSNDKDVISLPTRMVLSAVSGMGAAIVCHPLDVIRVQMQTSHFPSTWNAATTIYRTAGFQNGLYAGISAAFLRQWLYGSCRMGIYSYLLEKEQTKNLQRGVSKNDITFATKLGMGCISGGIGSLVGTPSEVALVRMSADSKLPLVDRRNYTGVFNCLSRIAKEEGVRMWWRGATPTVARATLLSSASLGVTSQAKAELIQSGYFGKDGQWAGGIPLLFCATLVSSFCANVVANPFDVIKSRLQNMAVPPTTGQNHQRPMYNGMLDCFAKSIKAEGLSVLWAGFVPAFIKLAPYSVISLTLVDKLTKAVTGKDAF</sequence>
<protein>
    <submittedName>
        <fullName evidence="8">Mitochondrial carrier protein</fullName>
    </submittedName>
</protein>
<dbReference type="PROSITE" id="PS50920">
    <property type="entry name" value="SOLCAR"/>
    <property type="match status" value="3"/>
</dbReference>
<keyword evidence="5 6" id="KW-0812">Transmembrane</keyword>
<keyword evidence="5" id="KW-0472">Membrane</keyword>
<evidence type="ECO:0000313" key="8">
    <source>
        <dbReference type="EMBL" id="KAG7370535.1"/>
    </source>
</evidence>
<feature type="repeat" description="Solcar" evidence="5">
    <location>
        <begin position="170"/>
        <end position="261"/>
    </location>
</feature>
<dbReference type="EMBL" id="JAGRRH010000004">
    <property type="protein sequence ID" value="KAG7370535.1"/>
    <property type="molecule type" value="Genomic_DNA"/>
</dbReference>
<keyword evidence="9" id="KW-1185">Reference proteome</keyword>
<evidence type="ECO:0000256" key="2">
    <source>
        <dbReference type="ARBA" id="ARBA00022448"/>
    </source>
</evidence>
<keyword evidence="4" id="KW-1133">Transmembrane helix</keyword>
<evidence type="ECO:0000256" key="3">
    <source>
        <dbReference type="ARBA" id="ARBA00022737"/>
    </source>
</evidence>